<keyword evidence="4" id="KW-1185">Reference proteome</keyword>
<dbReference type="GO" id="GO:0000149">
    <property type="term" value="F:SNARE binding"/>
    <property type="evidence" value="ECO:0007669"/>
    <property type="project" value="TreeGrafter"/>
</dbReference>
<protein>
    <recommendedName>
        <fullName evidence="2">C2 domain-containing protein</fullName>
    </recommendedName>
</protein>
<dbReference type="InterPro" id="IPR001565">
    <property type="entry name" value="Synaptotagmin"/>
</dbReference>
<dbReference type="SMART" id="SM00239">
    <property type="entry name" value="C2"/>
    <property type="match status" value="2"/>
</dbReference>
<dbReference type="GO" id="GO:0005544">
    <property type="term" value="F:calcium-dependent phospholipid binding"/>
    <property type="evidence" value="ECO:0007669"/>
    <property type="project" value="TreeGrafter"/>
</dbReference>
<dbReference type="GO" id="GO:0005886">
    <property type="term" value="C:plasma membrane"/>
    <property type="evidence" value="ECO:0007669"/>
    <property type="project" value="TreeGrafter"/>
</dbReference>
<dbReference type="PRINTS" id="PR00360">
    <property type="entry name" value="C2DOMAIN"/>
</dbReference>
<dbReference type="Proteomes" id="UP000749559">
    <property type="component" value="Unassembled WGS sequence"/>
</dbReference>
<dbReference type="SUPFAM" id="SSF49562">
    <property type="entry name" value="C2 domain (Calcium/lipid-binding domain, CaLB)"/>
    <property type="match status" value="2"/>
</dbReference>
<dbReference type="GO" id="GO:0048791">
    <property type="term" value="P:calcium ion-regulated exocytosis of neurotransmitter"/>
    <property type="evidence" value="ECO:0007669"/>
    <property type="project" value="TreeGrafter"/>
</dbReference>
<accession>A0A8S4Q1N9</accession>
<evidence type="ECO:0000313" key="3">
    <source>
        <dbReference type="EMBL" id="CAH1799974.1"/>
    </source>
</evidence>
<dbReference type="PANTHER" id="PTHR10024:SF344">
    <property type="entry name" value="SYNAPTOTAGMIN-7"/>
    <property type="match status" value="1"/>
</dbReference>
<evidence type="ECO:0000256" key="1">
    <source>
        <dbReference type="ARBA" id="ARBA00022737"/>
    </source>
</evidence>
<name>A0A8S4Q1N9_OWEFU</name>
<dbReference type="EMBL" id="CAIIXF020000011">
    <property type="protein sequence ID" value="CAH1799974.1"/>
    <property type="molecule type" value="Genomic_DNA"/>
</dbReference>
<dbReference type="Pfam" id="PF00168">
    <property type="entry name" value="C2"/>
    <property type="match status" value="2"/>
</dbReference>
<proteinExistence type="predicted"/>
<dbReference type="InterPro" id="IPR000008">
    <property type="entry name" value="C2_dom"/>
</dbReference>
<dbReference type="GO" id="GO:0098793">
    <property type="term" value="C:presynapse"/>
    <property type="evidence" value="ECO:0007669"/>
    <property type="project" value="GOC"/>
</dbReference>
<dbReference type="GO" id="GO:0030424">
    <property type="term" value="C:axon"/>
    <property type="evidence" value="ECO:0007669"/>
    <property type="project" value="TreeGrafter"/>
</dbReference>
<sequence>SQESDQGFLSGILGTKSESSYSNTNSHGAAASAHLDIESPFNSAAPTTLGRLKFQVNYDYSAQTLSLKILSAERLPAKDWSGTSDPYVKILLLPDRKNKVETKVKRKCLNPRWNEIFLFEGYPHSKLENRALYLQVLDYDRFSRDDPIGELIIPIGEIPNIGQAPTFNLPLQPCSENSTSKRGELLLSLCYQPTVGRITVVIIKARELKAQDITGYSDPYVKLWLMYQGKKIEKKKTEIKMRNLNPVYNESFIFQVPYEKIRETTIHISVYDWDRMSRNDLIGQFVLGSKSGPMEVKHWNDMLSKPRQQVAQWHILRN</sequence>
<dbReference type="Gene3D" id="2.60.40.150">
    <property type="entry name" value="C2 domain"/>
    <property type="match status" value="2"/>
</dbReference>
<dbReference type="FunFam" id="2.60.40.150:FF:000028">
    <property type="entry name" value="Synaptotagmin 7"/>
    <property type="match status" value="1"/>
</dbReference>
<evidence type="ECO:0000313" key="4">
    <source>
        <dbReference type="Proteomes" id="UP000749559"/>
    </source>
</evidence>
<feature type="domain" description="C2" evidence="2">
    <location>
        <begin position="48"/>
        <end position="168"/>
    </location>
</feature>
<feature type="domain" description="C2" evidence="2">
    <location>
        <begin position="181"/>
        <end position="314"/>
    </location>
</feature>
<dbReference type="AlphaFoldDB" id="A0A8S4Q1N9"/>
<dbReference type="PRINTS" id="PR00399">
    <property type="entry name" value="SYNAPTOTAGMN"/>
</dbReference>
<evidence type="ECO:0000259" key="2">
    <source>
        <dbReference type="PROSITE" id="PS50004"/>
    </source>
</evidence>
<keyword evidence="1" id="KW-0677">Repeat</keyword>
<dbReference type="PROSITE" id="PS50004">
    <property type="entry name" value="C2"/>
    <property type="match status" value="2"/>
</dbReference>
<feature type="non-terminal residue" evidence="3">
    <location>
        <position position="1"/>
    </location>
</feature>
<comment type="caution">
    <text evidence="3">The sequence shown here is derived from an EMBL/GenBank/DDBJ whole genome shotgun (WGS) entry which is preliminary data.</text>
</comment>
<organism evidence="3 4">
    <name type="scientific">Owenia fusiformis</name>
    <name type="common">Polychaete worm</name>
    <dbReference type="NCBI Taxonomy" id="6347"/>
    <lineage>
        <taxon>Eukaryota</taxon>
        <taxon>Metazoa</taxon>
        <taxon>Spiralia</taxon>
        <taxon>Lophotrochozoa</taxon>
        <taxon>Annelida</taxon>
        <taxon>Polychaeta</taxon>
        <taxon>Sedentaria</taxon>
        <taxon>Canalipalpata</taxon>
        <taxon>Sabellida</taxon>
        <taxon>Oweniida</taxon>
        <taxon>Oweniidae</taxon>
        <taxon>Owenia</taxon>
    </lineage>
</organism>
<dbReference type="GO" id="GO:0006906">
    <property type="term" value="P:vesicle fusion"/>
    <property type="evidence" value="ECO:0007669"/>
    <property type="project" value="TreeGrafter"/>
</dbReference>
<gene>
    <name evidence="3" type="ORF">OFUS_LOCUS23927</name>
</gene>
<dbReference type="GO" id="GO:0005509">
    <property type="term" value="F:calcium ion binding"/>
    <property type="evidence" value="ECO:0007669"/>
    <property type="project" value="TreeGrafter"/>
</dbReference>
<dbReference type="OrthoDB" id="270970at2759"/>
<dbReference type="GO" id="GO:0001786">
    <property type="term" value="F:phosphatidylserine binding"/>
    <property type="evidence" value="ECO:0007669"/>
    <property type="project" value="TreeGrafter"/>
</dbReference>
<reference evidence="3" key="1">
    <citation type="submission" date="2022-03" db="EMBL/GenBank/DDBJ databases">
        <authorList>
            <person name="Martin C."/>
        </authorList>
    </citation>
    <scope>NUCLEOTIDE SEQUENCE</scope>
</reference>
<dbReference type="PANTHER" id="PTHR10024">
    <property type="entry name" value="SYNAPTOTAGMIN"/>
    <property type="match status" value="1"/>
</dbReference>
<dbReference type="InterPro" id="IPR035892">
    <property type="entry name" value="C2_domain_sf"/>
</dbReference>
<dbReference type="GO" id="GO:0030276">
    <property type="term" value="F:clathrin binding"/>
    <property type="evidence" value="ECO:0007669"/>
    <property type="project" value="TreeGrafter"/>
</dbReference>
<dbReference type="GO" id="GO:0070382">
    <property type="term" value="C:exocytic vesicle"/>
    <property type="evidence" value="ECO:0007669"/>
    <property type="project" value="TreeGrafter"/>
</dbReference>